<reference evidence="1" key="1">
    <citation type="submission" date="2015-07" db="EMBL/GenBank/DDBJ databases">
        <title>MeaNS - Measles Nucleotide Surveillance Program.</title>
        <authorList>
            <person name="Tran T."/>
            <person name="Druce J."/>
        </authorList>
    </citation>
    <scope>NUCLEOTIDE SEQUENCE</scope>
    <source>
        <strain evidence="1">UCB-OBI-ISO-001</strain>
        <tissue evidence="1">Gonad</tissue>
    </source>
</reference>
<proteinExistence type="predicted"/>
<organism evidence="1">
    <name type="scientific">Octopus bimaculoides</name>
    <name type="common">California two-spotted octopus</name>
    <dbReference type="NCBI Taxonomy" id="37653"/>
    <lineage>
        <taxon>Eukaryota</taxon>
        <taxon>Metazoa</taxon>
        <taxon>Spiralia</taxon>
        <taxon>Lophotrochozoa</taxon>
        <taxon>Mollusca</taxon>
        <taxon>Cephalopoda</taxon>
        <taxon>Coleoidea</taxon>
        <taxon>Octopodiformes</taxon>
        <taxon>Octopoda</taxon>
        <taxon>Incirrata</taxon>
        <taxon>Octopodidae</taxon>
        <taxon>Octopus</taxon>
    </lineage>
</organism>
<name>A0A0L8FMK0_OCTBM</name>
<protein>
    <submittedName>
        <fullName evidence="1">Uncharacterized protein</fullName>
    </submittedName>
</protein>
<dbReference type="AlphaFoldDB" id="A0A0L8FMK0"/>
<gene>
    <name evidence="1" type="ORF">OCBIM_22013976mg</name>
</gene>
<dbReference type="EMBL" id="KQ428716">
    <property type="protein sequence ID" value="KOF65936.1"/>
    <property type="molecule type" value="Genomic_DNA"/>
</dbReference>
<evidence type="ECO:0000313" key="1">
    <source>
        <dbReference type="EMBL" id="KOF65936.1"/>
    </source>
</evidence>
<accession>A0A0L8FMK0</accession>
<sequence length="60" mass="7219">MLLAIFMECKLRLLPELMTWVERSGSPYLHVHAFLFVIGETNWTHLQWNIWRLVATVRHL</sequence>